<evidence type="ECO:0000256" key="3">
    <source>
        <dbReference type="ARBA" id="ARBA00022448"/>
    </source>
</evidence>
<evidence type="ECO:0000256" key="9">
    <source>
        <dbReference type="ARBA" id="ARBA00022967"/>
    </source>
</evidence>
<dbReference type="InterPro" id="IPR036412">
    <property type="entry name" value="HAD-like_sf"/>
</dbReference>
<feature type="region of interest" description="Disordered" evidence="17">
    <location>
        <begin position="1"/>
        <end position="34"/>
    </location>
</feature>
<dbReference type="InterPro" id="IPR023299">
    <property type="entry name" value="ATPase_P-typ_cyto_dom_N"/>
</dbReference>
<proteinExistence type="inferred from homology"/>
<dbReference type="PANTHER" id="PTHR48085:SF5">
    <property type="entry name" value="CADMIUM_ZINC-TRANSPORTING ATPASE HMA4-RELATED"/>
    <property type="match status" value="1"/>
</dbReference>
<feature type="transmembrane region" description="Helical" evidence="16">
    <location>
        <begin position="162"/>
        <end position="180"/>
    </location>
</feature>
<dbReference type="PROSITE" id="PS50846">
    <property type="entry name" value="HMA_2"/>
    <property type="match status" value="1"/>
</dbReference>
<protein>
    <submittedName>
        <fullName evidence="19">ATPase P</fullName>
    </submittedName>
</protein>
<dbReference type="PRINTS" id="PR00941">
    <property type="entry name" value="CDATPASE"/>
</dbReference>
<keyword evidence="8 16" id="KW-0067">ATP-binding</keyword>
<keyword evidence="12" id="KW-0406">Ion transport</keyword>
<accession>A0A161Z2Z3</accession>
<dbReference type="GO" id="GO:0016463">
    <property type="term" value="F:P-type zinc transporter activity"/>
    <property type="evidence" value="ECO:0007669"/>
    <property type="project" value="UniProtKB-EC"/>
</dbReference>
<dbReference type="GO" id="GO:0046872">
    <property type="term" value="F:metal ion binding"/>
    <property type="evidence" value="ECO:0007669"/>
    <property type="project" value="UniProtKB-KW"/>
</dbReference>
<comment type="caution">
    <text evidence="19">The sequence shown here is derived from an EMBL/GenBank/DDBJ whole genome shotgun (WGS) entry which is preliminary data.</text>
</comment>
<dbReference type="RefSeq" id="WP_063342226.1">
    <property type="nucleotide sequence ID" value="NZ_LUKJ01000003.1"/>
</dbReference>
<dbReference type="InterPro" id="IPR008250">
    <property type="entry name" value="ATPase_P-typ_transduc_dom_A_sf"/>
</dbReference>
<evidence type="ECO:0000259" key="18">
    <source>
        <dbReference type="PROSITE" id="PS50846"/>
    </source>
</evidence>
<dbReference type="GO" id="GO:0016887">
    <property type="term" value="F:ATP hydrolysis activity"/>
    <property type="evidence" value="ECO:0007669"/>
    <property type="project" value="InterPro"/>
</dbReference>
<dbReference type="GO" id="GO:0140581">
    <property type="term" value="F:P-type monovalent copper transporter activity"/>
    <property type="evidence" value="ECO:0007669"/>
    <property type="project" value="UniProtKB-EC"/>
</dbReference>
<evidence type="ECO:0000256" key="1">
    <source>
        <dbReference type="ARBA" id="ARBA00004127"/>
    </source>
</evidence>
<dbReference type="SFLD" id="SFLDG00002">
    <property type="entry name" value="C1.7:_P-type_atpase_like"/>
    <property type="match status" value="1"/>
</dbReference>
<dbReference type="Gene3D" id="2.70.150.10">
    <property type="entry name" value="Calcium-transporting ATPase, cytoplasmic transduction domain A"/>
    <property type="match status" value="1"/>
</dbReference>
<dbReference type="InterPro" id="IPR006121">
    <property type="entry name" value="HMA_dom"/>
</dbReference>
<reference evidence="19 20" key="2">
    <citation type="journal article" date="2018" name="Nature">
        <title>Mutant phenotypes for thousands of bacterial genes of unknown function.</title>
        <authorList>
            <person name="Price M.N."/>
            <person name="Wetmore K.M."/>
            <person name="Waters R.J."/>
            <person name="Callaghan M."/>
            <person name="Ray J."/>
            <person name="Liu H."/>
            <person name="Kuehl J.V."/>
            <person name="Melnyk R.A."/>
            <person name="Lamson J.S."/>
            <person name="Suh Y."/>
            <person name="Carlson H.K."/>
            <person name="Esquivel Z."/>
            <person name="Sadeeshkumar H."/>
            <person name="Chakraborty R."/>
            <person name="Zane G.M."/>
            <person name="Rubin B.E."/>
            <person name="Wall J.D."/>
            <person name="Visel A."/>
            <person name="Bristow J."/>
            <person name="Blow M.J."/>
            <person name="Arkin A.P."/>
            <person name="Deutschbauer A.M."/>
        </authorList>
    </citation>
    <scope>NUCLEOTIDE SEQUENCE [LARGE SCALE GENOMIC DNA]</scope>
    <source>
        <strain evidence="19 20">FW300-N1B4</strain>
    </source>
</reference>
<dbReference type="InterPro" id="IPR051014">
    <property type="entry name" value="Cation_Transport_ATPase_IB"/>
</dbReference>
<keyword evidence="10 16" id="KW-1133">Transmembrane helix</keyword>
<sequence length="752" mass="79663">MSDSLHTHKSGHDHSHKLQPVSKHDHGGHGDSCCSSKAAAPSLIKLSETPTAGARLSSFRIEAMDCPTEQTLIQNKLGKLSGVQQLEFNLINRVLGVTHDLPGTAPIIDAIKSLGMHAEPLEPGVEAPIPAPEKKPWWPLALSGVGALAAEVIHFTNAAPNWVVAVIALISILSGGLSTYKKGWIALKNLNLNINALMSIAVTGAILIGQWPEAAMVMFLFTVAELIEARSLDRARNAIGGLMQMTPEQATVQQADGSWIAQPVKNIELGARVRVRPGERIGLDGEVLSGNSTINQAPITGESLPVEKTIGDKVFAGTINQSGSLEYTVTAAANNSTLARIIHAVEQAQGARAPTQRFVDSFSKIYTPAVFILALAVAVIPPLFMDALWFDWIYRALVLLVVACPCALVISTPVTIVSGLAAAARKGILVKGGVYLEHGHKLDYLALDKTGTLTHGKPVQTDYLSLDPIADEIAPAIAAALAGRSDHPVSLAIANAAAVVDNRRPPAVDNFEALAGRGVRGEINGELYHLGNHRLVEELGLCSPALEEKLFALEKQGKSVVLLLDKSGPLALFAVADTVKASSREAIQQLHELGIKTLMLTGDNVHTAQAIAAQVGIDQAQGDLLPADKLQAIETLYAQGHRVGMVGDGINDAPALARAEIGFAMAAAGTDTAIETADVALMDDDLRKIPAFIRLSRQTSNILKQNIALALVIKAIFLGVTFAGIATMWMAVFADMGVSLLVVFNGLRLLRK</sequence>
<evidence type="ECO:0000256" key="11">
    <source>
        <dbReference type="ARBA" id="ARBA00023008"/>
    </source>
</evidence>
<dbReference type="NCBIfam" id="TIGR01525">
    <property type="entry name" value="ATPase-IB_hvy"/>
    <property type="match status" value="1"/>
</dbReference>
<evidence type="ECO:0000256" key="16">
    <source>
        <dbReference type="RuleBase" id="RU362081"/>
    </source>
</evidence>
<evidence type="ECO:0000256" key="17">
    <source>
        <dbReference type="SAM" id="MobiDB-lite"/>
    </source>
</evidence>
<dbReference type="SUPFAM" id="SSF56784">
    <property type="entry name" value="HAD-like"/>
    <property type="match status" value="1"/>
</dbReference>
<keyword evidence="3" id="KW-0813">Transport</keyword>
<dbReference type="EMBL" id="LUKJ01000003">
    <property type="protein sequence ID" value="KZN17627.1"/>
    <property type="molecule type" value="Genomic_DNA"/>
</dbReference>
<dbReference type="Pfam" id="PF00702">
    <property type="entry name" value="Hydrolase"/>
    <property type="match status" value="1"/>
</dbReference>
<comment type="catalytic activity">
    <reaction evidence="14">
        <text>Zn(2+)(in) + ATP + H2O = Zn(2+)(out) + ADP + phosphate + H(+)</text>
        <dbReference type="Rhea" id="RHEA:20621"/>
        <dbReference type="ChEBI" id="CHEBI:15377"/>
        <dbReference type="ChEBI" id="CHEBI:15378"/>
        <dbReference type="ChEBI" id="CHEBI:29105"/>
        <dbReference type="ChEBI" id="CHEBI:30616"/>
        <dbReference type="ChEBI" id="CHEBI:43474"/>
        <dbReference type="ChEBI" id="CHEBI:456216"/>
        <dbReference type="EC" id="7.2.2.12"/>
    </reaction>
</comment>
<dbReference type="PRINTS" id="PR00119">
    <property type="entry name" value="CATATPASE"/>
</dbReference>
<dbReference type="InterPro" id="IPR044492">
    <property type="entry name" value="P_typ_ATPase_HD_dom"/>
</dbReference>
<feature type="transmembrane region" description="Helical" evidence="16">
    <location>
        <begin position="365"/>
        <end position="384"/>
    </location>
</feature>
<feature type="transmembrane region" description="Helical" evidence="16">
    <location>
        <begin position="707"/>
        <end position="726"/>
    </location>
</feature>
<dbReference type="GO" id="GO:0012505">
    <property type="term" value="C:endomembrane system"/>
    <property type="evidence" value="ECO:0007669"/>
    <property type="project" value="UniProtKB-SubCell"/>
</dbReference>
<dbReference type="InterPro" id="IPR036163">
    <property type="entry name" value="HMA_dom_sf"/>
</dbReference>
<dbReference type="FunFam" id="2.70.150.10:FF:000002">
    <property type="entry name" value="Copper-transporting ATPase 1, putative"/>
    <property type="match status" value="1"/>
</dbReference>
<comment type="similarity">
    <text evidence="2 16">Belongs to the cation transport ATPase (P-type) (TC 3.A.3) family. Type IB subfamily.</text>
</comment>
<evidence type="ECO:0000256" key="7">
    <source>
        <dbReference type="ARBA" id="ARBA00022796"/>
    </source>
</evidence>
<dbReference type="GO" id="GO:0005886">
    <property type="term" value="C:plasma membrane"/>
    <property type="evidence" value="ECO:0007669"/>
    <property type="project" value="UniProtKB-SubCell"/>
</dbReference>
<dbReference type="Gene3D" id="3.40.50.1000">
    <property type="entry name" value="HAD superfamily/HAD-like"/>
    <property type="match status" value="1"/>
</dbReference>
<dbReference type="Proteomes" id="UP000076489">
    <property type="component" value="Unassembled WGS sequence"/>
</dbReference>
<name>A0A161Z2Z3_PSEFL</name>
<dbReference type="InterPro" id="IPR059000">
    <property type="entry name" value="ATPase_P-type_domA"/>
</dbReference>
<feature type="domain" description="HMA" evidence="18">
    <location>
        <begin position="55"/>
        <end position="119"/>
    </location>
</feature>
<dbReference type="SUPFAM" id="SSF55008">
    <property type="entry name" value="HMA, heavy metal-associated domain"/>
    <property type="match status" value="1"/>
</dbReference>
<dbReference type="PROSITE" id="PS00154">
    <property type="entry name" value="ATPASE_E1_E2"/>
    <property type="match status" value="1"/>
</dbReference>
<keyword evidence="4 16" id="KW-0812">Transmembrane</keyword>
<dbReference type="GO" id="GO:0015086">
    <property type="term" value="F:cadmium ion transmembrane transporter activity"/>
    <property type="evidence" value="ECO:0007669"/>
    <property type="project" value="TreeGrafter"/>
</dbReference>
<dbReference type="InterPro" id="IPR027256">
    <property type="entry name" value="P-typ_ATPase_IB"/>
</dbReference>
<dbReference type="PANTHER" id="PTHR48085">
    <property type="entry name" value="CADMIUM/ZINC-TRANSPORTING ATPASE HMA2-RELATED"/>
    <property type="match status" value="1"/>
</dbReference>
<evidence type="ECO:0000256" key="12">
    <source>
        <dbReference type="ARBA" id="ARBA00023065"/>
    </source>
</evidence>
<dbReference type="NCBIfam" id="TIGR01494">
    <property type="entry name" value="ATPase_P-type"/>
    <property type="match status" value="2"/>
</dbReference>
<dbReference type="Pfam" id="PF00122">
    <property type="entry name" value="E1-E2_ATPase"/>
    <property type="match status" value="1"/>
</dbReference>
<evidence type="ECO:0000256" key="5">
    <source>
        <dbReference type="ARBA" id="ARBA00022723"/>
    </source>
</evidence>
<dbReference type="InterPro" id="IPR001757">
    <property type="entry name" value="P_typ_ATPase"/>
</dbReference>
<keyword evidence="13 16" id="KW-0472">Membrane</keyword>
<organism evidence="19 20">
    <name type="scientific">Pseudomonas fluorescens</name>
    <dbReference type="NCBI Taxonomy" id="294"/>
    <lineage>
        <taxon>Bacteria</taxon>
        <taxon>Pseudomonadati</taxon>
        <taxon>Pseudomonadota</taxon>
        <taxon>Gammaproteobacteria</taxon>
        <taxon>Pseudomonadales</taxon>
        <taxon>Pseudomonadaceae</taxon>
        <taxon>Pseudomonas</taxon>
    </lineage>
</organism>
<evidence type="ECO:0000256" key="6">
    <source>
        <dbReference type="ARBA" id="ARBA00022741"/>
    </source>
</evidence>
<dbReference type="SFLD" id="SFLDF00027">
    <property type="entry name" value="p-type_atpase"/>
    <property type="match status" value="1"/>
</dbReference>
<evidence type="ECO:0000256" key="4">
    <source>
        <dbReference type="ARBA" id="ARBA00022692"/>
    </source>
</evidence>
<feature type="transmembrane region" description="Helical" evidence="16">
    <location>
        <begin position="396"/>
        <end position="423"/>
    </location>
</feature>
<dbReference type="AlphaFoldDB" id="A0A161Z2Z3"/>
<comment type="subcellular location">
    <subcellularLocation>
        <location evidence="16">Cell membrane</location>
    </subcellularLocation>
    <subcellularLocation>
        <location evidence="1">Endomembrane system</location>
        <topology evidence="1">Multi-pass membrane protein</topology>
    </subcellularLocation>
</comment>
<keyword evidence="7" id="KW-0187">Copper transport</keyword>
<dbReference type="Gene3D" id="3.30.70.100">
    <property type="match status" value="1"/>
</dbReference>
<keyword evidence="9" id="KW-1278">Translocase</keyword>
<dbReference type="InterPro" id="IPR023298">
    <property type="entry name" value="ATPase_P-typ_TM_dom_sf"/>
</dbReference>
<evidence type="ECO:0000313" key="20">
    <source>
        <dbReference type="Proteomes" id="UP000076489"/>
    </source>
</evidence>
<dbReference type="GO" id="GO:0005524">
    <property type="term" value="F:ATP binding"/>
    <property type="evidence" value="ECO:0007669"/>
    <property type="project" value="UniProtKB-UniRule"/>
</dbReference>
<dbReference type="OrthoDB" id="9814270at2"/>
<dbReference type="SUPFAM" id="SSF81665">
    <property type="entry name" value="Calcium ATPase, transmembrane domain M"/>
    <property type="match status" value="1"/>
</dbReference>
<evidence type="ECO:0000256" key="8">
    <source>
        <dbReference type="ARBA" id="ARBA00022840"/>
    </source>
</evidence>
<evidence type="ECO:0000256" key="13">
    <source>
        <dbReference type="ARBA" id="ARBA00023136"/>
    </source>
</evidence>
<dbReference type="FunFam" id="3.40.50.1000:FF:000144">
    <property type="entry name" value="copper-transporting ATPase 1 isoform X2"/>
    <property type="match status" value="1"/>
</dbReference>
<evidence type="ECO:0000313" key="19">
    <source>
        <dbReference type="EMBL" id="KZN17627.1"/>
    </source>
</evidence>
<comment type="catalytic activity">
    <reaction evidence="15">
        <text>Cu(+)(in) + ATP + H2O = Cu(+)(out) + ADP + phosphate + H(+)</text>
        <dbReference type="Rhea" id="RHEA:25792"/>
        <dbReference type="ChEBI" id="CHEBI:15377"/>
        <dbReference type="ChEBI" id="CHEBI:15378"/>
        <dbReference type="ChEBI" id="CHEBI:30616"/>
        <dbReference type="ChEBI" id="CHEBI:43474"/>
        <dbReference type="ChEBI" id="CHEBI:49552"/>
        <dbReference type="ChEBI" id="CHEBI:456216"/>
        <dbReference type="EC" id="7.2.2.8"/>
    </reaction>
</comment>
<evidence type="ECO:0000256" key="14">
    <source>
        <dbReference type="ARBA" id="ARBA00047308"/>
    </source>
</evidence>
<evidence type="ECO:0000256" key="15">
    <source>
        <dbReference type="ARBA" id="ARBA00049289"/>
    </source>
</evidence>
<dbReference type="SFLD" id="SFLDS00003">
    <property type="entry name" value="Haloacid_Dehalogenase"/>
    <property type="match status" value="1"/>
</dbReference>
<reference evidence="20" key="1">
    <citation type="submission" date="2016-03" db="EMBL/GenBank/DDBJ databases">
        <authorList>
            <person name="Ray J."/>
            <person name="Price M."/>
            <person name="Deutschbauer A."/>
        </authorList>
    </citation>
    <scope>NUCLEOTIDE SEQUENCE [LARGE SCALE GENOMIC DNA]</scope>
    <source>
        <strain evidence="20">FW300-N1B4</strain>
    </source>
</reference>
<dbReference type="Gene3D" id="3.40.1110.10">
    <property type="entry name" value="Calcium-transporting ATPase, cytoplasmic domain N"/>
    <property type="match status" value="1"/>
</dbReference>
<gene>
    <name evidence="19" type="ORF">A1D17_16165</name>
</gene>
<evidence type="ECO:0000256" key="2">
    <source>
        <dbReference type="ARBA" id="ARBA00006024"/>
    </source>
</evidence>
<feature type="compositionally biased region" description="Basic residues" evidence="17">
    <location>
        <begin position="7"/>
        <end position="17"/>
    </location>
</feature>
<dbReference type="SUPFAM" id="SSF81653">
    <property type="entry name" value="Calcium ATPase, transduction domain A"/>
    <property type="match status" value="1"/>
</dbReference>
<keyword evidence="11" id="KW-0186">Copper</keyword>
<keyword evidence="16" id="KW-1003">Cell membrane</keyword>
<dbReference type="NCBIfam" id="TIGR01511">
    <property type="entry name" value="ATPase-IB1_Cu"/>
    <property type="match status" value="1"/>
</dbReference>
<dbReference type="CDD" id="cd07545">
    <property type="entry name" value="P-type_ATPase_Cd-like"/>
    <property type="match status" value="1"/>
</dbReference>
<feature type="transmembrane region" description="Helical" evidence="16">
    <location>
        <begin position="732"/>
        <end position="750"/>
    </location>
</feature>
<dbReference type="InterPro" id="IPR023214">
    <property type="entry name" value="HAD_sf"/>
</dbReference>
<keyword evidence="6 16" id="KW-0547">Nucleotide-binding</keyword>
<keyword evidence="5 16" id="KW-0479">Metal-binding</keyword>
<evidence type="ECO:0000256" key="10">
    <source>
        <dbReference type="ARBA" id="ARBA00022989"/>
    </source>
</evidence>
<dbReference type="InterPro" id="IPR018303">
    <property type="entry name" value="ATPase_P-typ_P_site"/>
</dbReference>